<dbReference type="InterPro" id="IPR036259">
    <property type="entry name" value="MFS_trans_sf"/>
</dbReference>
<evidence type="ECO:0000313" key="10">
    <source>
        <dbReference type="EMBL" id="EAT41203.1"/>
    </source>
</evidence>
<proteinExistence type="predicted"/>
<feature type="transmembrane region" description="Helical" evidence="8">
    <location>
        <begin position="12"/>
        <end position="39"/>
    </location>
</feature>
<evidence type="ECO:0000259" key="9">
    <source>
        <dbReference type="PROSITE" id="PS50850"/>
    </source>
</evidence>
<feature type="transmembrane region" description="Helical" evidence="8">
    <location>
        <begin position="146"/>
        <end position="165"/>
    </location>
</feature>
<evidence type="ECO:0000256" key="4">
    <source>
        <dbReference type="ARBA" id="ARBA00022597"/>
    </source>
</evidence>
<comment type="subcellular location">
    <subcellularLocation>
        <location evidence="1">Cell membrane</location>
        <topology evidence="1">Multi-pass membrane protein</topology>
    </subcellularLocation>
</comment>
<feature type="transmembrane region" description="Helical" evidence="8">
    <location>
        <begin position="263"/>
        <end position="289"/>
    </location>
</feature>
<dbReference type="OMA" id="AFTQNWW"/>
<dbReference type="InterPro" id="IPR050549">
    <property type="entry name" value="MFS_Trehalose_Transporter"/>
</dbReference>
<dbReference type="GO" id="GO:0005886">
    <property type="term" value="C:plasma membrane"/>
    <property type="evidence" value="ECO:0007669"/>
    <property type="project" value="UniProtKB-SubCell"/>
</dbReference>
<evidence type="ECO:0000256" key="5">
    <source>
        <dbReference type="ARBA" id="ARBA00022692"/>
    </source>
</evidence>
<gene>
    <name evidence="10" type="ORF">AaeL_AAEL007128</name>
</gene>
<evidence type="ECO:0000256" key="1">
    <source>
        <dbReference type="ARBA" id="ARBA00004651"/>
    </source>
</evidence>
<name>A0A1S4FFU3_AEDAE</name>
<feature type="transmembrane region" description="Helical" evidence="8">
    <location>
        <begin position="361"/>
        <end position="385"/>
    </location>
</feature>
<feature type="transmembrane region" description="Helical" evidence="8">
    <location>
        <begin position="327"/>
        <end position="349"/>
    </location>
</feature>
<dbReference type="PROSITE" id="PS50850">
    <property type="entry name" value="MFS"/>
    <property type="match status" value="1"/>
</dbReference>
<evidence type="ECO:0000256" key="2">
    <source>
        <dbReference type="ARBA" id="ARBA00022448"/>
    </source>
</evidence>
<feature type="transmembrane region" description="Helical" evidence="8">
    <location>
        <begin position="397"/>
        <end position="420"/>
    </location>
</feature>
<keyword evidence="3" id="KW-1003">Cell membrane</keyword>
<dbReference type="InterPro" id="IPR020846">
    <property type="entry name" value="MFS_dom"/>
</dbReference>
<evidence type="ECO:0000256" key="8">
    <source>
        <dbReference type="SAM" id="Phobius"/>
    </source>
</evidence>
<keyword evidence="5 8" id="KW-0812">Transmembrane</keyword>
<dbReference type="Proteomes" id="UP000682892">
    <property type="component" value="Chromosome 3"/>
</dbReference>
<keyword evidence="2" id="KW-0813">Transport</keyword>
<feature type="transmembrane region" description="Helical" evidence="8">
    <location>
        <begin position="89"/>
        <end position="108"/>
    </location>
</feature>
<evidence type="ECO:0000256" key="7">
    <source>
        <dbReference type="ARBA" id="ARBA00023136"/>
    </source>
</evidence>
<feature type="transmembrane region" description="Helical" evidence="8">
    <location>
        <begin position="171"/>
        <end position="192"/>
    </location>
</feature>
<accession>A0A1S4FFU3</accession>
<organism evidence="10 11">
    <name type="scientific">Aedes aegypti</name>
    <name type="common">Yellowfever mosquito</name>
    <name type="synonym">Culex aegypti</name>
    <dbReference type="NCBI Taxonomy" id="7159"/>
    <lineage>
        <taxon>Eukaryota</taxon>
        <taxon>Metazoa</taxon>
        <taxon>Ecdysozoa</taxon>
        <taxon>Arthropoda</taxon>
        <taxon>Hexapoda</taxon>
        <taxon>Insecta</taxon>
        <taxon>Pterygota</taxon>
        <taxon>Neoptera</taxon>
        <taxon>Endopterygota</taxon>
        <taxon>Diptera</taxon>
        <taxon>Nematocera</taxon>
        <taxon>Culicoidea</taxon>
        <taxon>Culicidae</taxon>
        <taxon>Culicinae</taxon>
        <taxon>Aedini</taxon>
        <taxon>Aedes</taxon>
        <taxon>Stegomyia</taxon>
    </lineage>
</organism>
<dbReference type="SUPFAM" id="SSF103473">
    <property type="entry name" value="MFS general substrate transporter"/>
    <property type="match status" value="1"/>
</dbReference>
<dbReference type="AlphaFoldDB" id="A0A1S4FFU3"/>
<dbReference type="Gene3D" id="1.20.1250.20">
    <property type="entry name" value="MFS general substrate transporter like domains"/>
    <property type="match status" value="1"/>
</dbReference>
<evidence type="ECO:0000313" key="11">
    <source>
        <dbReference type="Proteomes" id="UP000682892"/>
    </source>
</evidence>
<dbReference type="Pfam" id="PF00083">
    <property type="entry name" value="Sugar_tr"/>
    <property type="match status" value="1"/>
</dbReference>
<keyword evidence="6 8" id="KW-1133">Transmembrane helix</keyword>
<keyword evidence="7 8" id="KW-0472">Membrane</keyword>
<dbReference type="GO" id="GO:0022857">
    <property type="term" value="F:transmembrane transporter activity"/>
    <property type="evidence" value="ECO:0007669"/>
    <property type="project" value="InterPro"/>
</dbReference>
<dbReference type="OrthoDB" id="8120565at2759"/>
<dbReference type="PANTHER" id="PTHR48021:SF33">
    <property type="entry name" value="AT22075P-RELATED"/>
    <property type="match status" value="1"/>
</dbReference>
<evidence type="ECO:0000256" key="3">
    <source>
        <dbReference type="ARBA" id="ARBA00022475"/>
    </source>
</evidence>
<feature type="domain" description="Major facilitator superfamily (MFS) profile" evidence="9">
    <location>
        <begin position="17"/>
        <end position="452"/>
    </location>
</feature>
<dbReference type="KEGG" id="aag:5568782"/>
<dbReference type="InterPro" id="IPR005828">
    <property type="entry name" value="MFS_sugar_transport-like"/>
</dbReference>
<dbReference type="HOGENOM" id="CLU_001265_30_5_1"/>
<feature type="transmembrane region" description="Helical" evidence="8">
    <location>
        <begin position="114"/>
        <end position="134"/>
    </location>
</feature>
<reference evidence="10" key="3">
    <citation type="submission" date="2012-09" db="EMBL/GenBank/DDBJ databases">
        <authorList>
            <consortium name="VectorBase"/>
        </authorList>
    </citation>
    <scope>NUCLEOTIDE SEQUENCE</scope>
    <source>
        <strain evidence="10">Liverpool</strain>
    </source>
</reference>
<keyword evidence="4" id="KW-0762">Sugar transport</keyword>
<feature type="transmembrane region" description="Helical" evidence="8">
    <location>
        <begin position="426"/>
        <end position="448"/>
    </location>
</feature>
<evidence type="ECO:0000256" key="6">
    <source>
        <dbReference type="ARBA" id="ARBA00022989"/>
    </source>
</evidence>
<sequence length="462" mass="50213">MSEKSRISSGVVNQVFSVFTINIINFAHGATLGWLSPFLPLLQSEDSPLETGPVTVEQGSWIGSILCLGGLAGAIIYGSLTNRLGVKRCISCIIIPNMSFWVIVYFGTSVYHLYIARFLAGATGGGIMVTFPLFIADISDNRIRGILGSCLAFFGNSGILVIYIVGDLLSYRTVPIVMMSAPILFGIIMCFIPETPQTLLRKRRVEEAAKSLKFFKGITTGTKDMTGFERDFEAMQNFVLNSKSQNSKLQLSDFTSSQAKKGIFIGIFLMFLNQFAGIFAILTYAVSIFQESGSDLSPGSSAIIIASIQIFGTIASFIFIDLTGRRVLLLFSTFGTGVGLSCLGTFSWLKEHQFDLTGYGWIPVVSLSITVFLFCVGLCSIPFFILPEILPAKICNIGNTISMISITIFSFVVLKILPIMLEEIKLYGATAVFTATCFIGVIIIAVVIPETKGKNLIAPENV</sequence>
<reference evidence="10" key="1">
    <citation type="submission" date="2005-10" db="EMBL/GenBank/DDBJ databases">
        <authorList>
            <person name="Loftus B.J."/>
            <person name="Nene V.M."/>
            <person name="Hannick L.I."/>
            <person name="Bidwell S."/>
            <person name="Haas B."/>
            <person name="Amedeo P."/>
            <person name="Orvis J."/>
            <person name="Wortman J.R."/>
            <person name="White O.R."/>
            <person name="Salzberg S."/>
            <person name="Shumway M."/>
            <person name="Koo H."/>
            <person name="Zhao Y."/>
            <person name="Holmes M."/>
            <person name="Miller J."/>
            <person name="Schatz M."/>
            <person name="Pop M."/>
            <person name="Pai G."/>
            <person name="Utterback T."/>
            <person name="Rogers Y.-H."/>
            <person name="Kravitz S."/>
            <person name="Fraser C.M."/>
        </authorList>
    </citation>
    <scope>NUCLEOTIDE SEQUENCE</scope>
    <source>
        <strain evidence="10">Liverpool</strain>
    </source>
</reference>
<reference evidence="10" key="2">
    <citation type="journal article" date="2007" name="Science">
        <title>Genome sequence of Aedes aegypti, a major arbovirus vector.</title>
        <authorList>
            <person name="Nene V."/>
            <person name="Wortman J.R."/>
            <person name="Lawson D."/>
            <person name="Haas B."/>
            <person name="Kodira C."/>
            <person name="Tu Z.J."/>
            <person name="Loftus B."/>
            <person name="Xi Z."/>
            <person name="Megy K."/>
            <person name="Grabherr M."/>
            <person name="Ren Q."/>
            <person name="Zdobnov E.M."/>
            <person name="Lobo N.F."/>
            <person name="Campbell K.S."/>
            <person name="Brown S.E."/>
            <person name="Bonaldo M.F."/>
            <person name="Zhu J."/>
            <person name="Sinkins S.P."/>
            <person name="Hogenkamp D.G."/>
            <person name="Amedeo P."/>
            <person name="Arensburger P."/>
            <person name="Atkinson P.W."/>
            <person name="Bidwell S."/>
            <person name="Biedler J."/>
            <person name="Birney E."/>
            <person name="Bruggner R.V."/>
            <person name="Costas J."/>
            <person name="Coy M.R."/>
            <person name="Crabtree J."/>
            <person name="Crawford M."/>
            <person name="Debruyn B."/>
            <person name="Decaprio D."/>
            <person name="Eiglmeier K."/>
            <person name="Eisenstadt E."/>
            <person name="El-Dorry H."/>
            <person name="Gelbart W.M."/>
            <person name="Gomes S.L."/>
            <person name="Hammond M."/>
            <person name="Hannick L.I."/>
            <person name="Hogan J.R."/>
            <person name="Holmes M.H."/>
            <person name="Jaffe D."/>
            <person name="Johnston J.S."/>
            <person name="Kennedy R.C."/>
            <person name="Koo H."/>
            <person name="Kravitz S."/>
            <person name="Kriventseva E.V."/>
            <person name="Kulp D."/>
            <person name="Labutti K."/>
            <person name="Lee E."/>
            <person name="Li S."/>
            <person name="Lovin D.D."/>
            <person name="Mao C."/>
            <person name="Mauceli E."/>
            <person name="Menck C.F."/>
            <person name="Miller J.R."/>
            <person name="Montgomery P."/>
            <person name="Mori A."/>
            <person name="Nascimento A.L."/>
            <person name="Naveira H.F."/>
            <person name="Nusbaum C."/>
            <person name="O'leary S."/>
            <person name="Orvis J."/>
            <person name="Pertea M."/>
            <person name="Quesneville H."/>
            <person name="Reidenbach K.R."/>
            <person name="Rogers Y.H."/>
            <person name="Roth C.W."/>
            <person name="Schneider J.R."/>
            <person name="Schatz M."/>
            <person name="Shumway M."/>
            <person name="Stanke M."/>
            <person name="Stinson E.O."/>
            <person name="Tubio J.M."/>
            <person name="Vanzee J.P."/>
            <person name="Verjovski-Almeida S."/>
            <person name="Werner D."/>
            <person name="White O."/>
            <person name="Wyder S."/>
            <person name="Zeng Q."/>
            <person name="Zhao Q."/>
            <person name="Zhao Y."/>
            <person name="Hill C.A."/>
            <person name="Raikhel A.S."/>
            <person name="Soares M.B."/>
            <person name="Knudson D.L."/>
            <person name="Lee N.H."/>
            <person name="Galagan J."/>
            <person name="Salzberg S.L."/>
            <person name="Paulsen I.T."/>
            <person name="Dimopoulos G."/>
            <person name="Collins F.H."/>
            <person name="Birren B."/>
            <person name="Fraser-Liggett C.M."/>
            <person name="Severson D.W."/>
        </authorList>
    </citation>
    <scope>NUCLEOTIDE SEQUENCE [LARGE SCALE GENOMIC DNA]</scope>
    <source>
        <strain evidence="10">Liverpool</strain>
    </source>
</reference>
<feature type="transmembrane region" description="Helical" evidence="8">
    <location>
        <begin position="59"/>
        <end position="77"/>
    </location>
</feature>
<feature type="transmembrane region" description="Helical" evidence="8">
    <location>
        <begin position="301"/>
        <end position="320"/>
    </location>
</feature>
<protein>
    <submittedName>
        <fullName evidence="10">AAEL007128-PA</fullName>
    </submittedName>
</protein>
<dbReference type="EMBL" id="CH477423">
    <property type="protein sequence ID" value="EAT41203.1"/>
    <property type="molecule type" value="Genomic_DNA"/>
</dbReference>
<dbReference type="PANTHER" id="PTHR48021">
    <property type="match status" value="1"/>
</dbReference>
<dbReference type="FunFam" id="1.20.1250.20:FF:000218">
    <property type="entry name" value="facilitated trehalose transporter Tret1"/>
    <property type="match status" value="1"/>
</dbReference>